<feature type="transmembrane region" description="Helical" evidence="1">
    <location>
        <begin position="73"/>
        <end position="89"/>
    </location>
</feature>
<dbReference type="Proteomes" id="UP001233999">
    <property type="component" value="Unassembled WGS sequence"/>
</dbReference>
<organism evidence="2 3">
    <name type="scientific">Diploptera punctata</name>
    <name type="common">Pacific beetle cockroach</name>
    <dbReference type="NCBI Taxonomy" id="6984"/>
    <lineage>
        <taxon>Eukaryota</taxon>
        <taxon>Metazoa</taxon>
        <taxon>Ecdysozoa</taxon>
        <taxon>Arthropoda</taxon>
        <taxon>Hexapoda</taxon>
        <taxon>Insecta</taxon>
        <taxon>Pterygota</taxon>
        <taxon>Neoptera</taxon>
        <taxon>Polyneoptera</taxon>
        <taxon>Dictyoptera</taxon>
        <taxon>Blattodea</taxon>
        <taxon>Blaberoidea</taxon>
        <taxon>Blaberidae</taxon>
        <taxon>Diplopterinae</taxon>
        <taxon>Diploptera</taxon>
    </lineage>
</organism>
<reference evidence="2" key="2">
    <citation type="submission" date="2023-05" db="EMBL/GenBank/DDBJ databases">
        <authorList>
            <person name="Fouks B."/>
        </authorList>
    </citation>
    <scope>NUCLEOTIDE SEQUENCE</scope>
    <source>
        <strain evidence="2">Stay&amp;Tobe</strain>
        <tissue evidence="2">Testes</tissue>
    </source>
</reference>
<gene>
    <name evidence="2" type="ORF">L9F63_023890</name>
</gene>
<sequence>INIASDPECSIAAAVFPSQTSKAYVLGASSMLSPLASIYVFIRAMRTIFYFFALVGKLILVSLIYEYSVRCGILLLFNLNLIYSIVLLLY</sequence>
<dbReference type="EMBL" id="JASPKZ010008089">
    <property type="protein sequence ID" value="KAJ9580931.1"/>
    <property type="molecule type" value="Genomic_DNA"/>
</dbReference>
<keyword evidence="3" id="KW-1185">Reference proteome</keyword>
<dbReference type="AlphaFoldDB" id="A0AAD8E8K9"/>
<proteinExistence type="predicted"/>
<accession>A0AAD8E8K9</accession>
<name>A0AAD8E8K9_DIPPU</name>
<evidence type="ECO:0000313" key="2">
    <source>
        <dbReference type="EMBL" id="KAJ9580931.1"/>
    </source>
</evidence>
<feature type="transmembrane region" description="Helical" evidence="1">
    <location>
        <begin position="49"/>
        <end position="67"/>
    </location>
</feature>
<comment type="caution">
    <text evidence="2">The sequence shown here is derived from an EMBL/GenBank/DDBJ whole genome shotgun (WGS) entry which is preliminary data.</text>
</comment>
<feature type="non-terminal residue" evidence="2">
    <location>
        <position position="1"/>
    </location>
</feature>
<keyword evidence="1" id="KW-0472">Membrane</keyword>
<keyword evidence="1" id="KW-1133">Transmembrane helix</keyword>
<protein>
    <submittedName>
        <fullName evidence="2">Uncharacterized protein</fullName>
    </submittedName>
</protein>
<feature type="transmembrane region" description="Helical" evidence="1">
    <location>
        <begin position="23"/>
        <end position="42"/>
    </location>
</feature>
<reference evidence="2" key="1">
    <citation type="journal article" date="2023" name="IScience">
        <title>Live-bearing cockroach genome reveals convergent evolutionary mechanisms linked to viviparity in insects and beyond.</title>
        <authorList>
            <person name="Fouks B."/>
            <person name="Harrison M.C."/>
            <person name="Mikhailova A.A."/>
            <person name="Marchal E."/>
            <person name="English S."/>
            <person name="Carruthers M."/>
            <person name="Jennings E.C."/>
            <person name="Chiamaka E.L."/>
            <person name="Frigard R.A."/>
            <person name="Pippel M."/>
            <person name="Attardo G.M."/>
            <person name="Benoit J.B."/>
            <person name="Bornberg-Bauer E."/>
            <person name="Tobe S.S."/>
        </authorList>
    </citation>
    <scope>NUCLEOTIDE SEQUENCE</scope>
    <source>
        <strain evidence="2">Stay&amp;Tobe</strain>
    </source>
</reference>
<keyword evidence="1" id="KW-0812">Transmembrane</keyword>
<evidence type="ECO:0000313" key="3">
    <source>
        <dbReference type="Proteomes" id="UP001233999"/>
    </source>
</evidence>
<evidence type="ECO:0000256" key="1">
    <source>
        <dbReference type="SAM" id="Phobius"/>
    </source>
</evidence>
<feature type="non-terminal residue" evidence="2">
    <location>
        <position position="90"/>
    </location>
</feature>